<accession>G8LZR1</accession>
<dbReference type="Pfam" id="PF02518">
    <property type="entry name" value="HATPase_c"/>
    <property type="match status" value="1"/>
</dbReference>
<dbReference type="EMBL" id="CP003065">
    <property type="protein sequence ID" value="AEV67962.1"/>
    <property type="molecule type" value="Genomic_DNA"/>
</dbReference>
<protein>
    <submittedName>
        <fullName evidence="4">Histidine kinase</fullName>
    </submittedName>
</protein>
<dbReference type="KEGG" id="ccl:Clocl_1310"/>
<dbReference type="Proteomes" id="UP000005435">
    <property type="component" value="Chromosome"/>
</dbReference>
<dbReference type="STRING" id="720554.Clocl_1310"/>
<evidence type="ECO:0000259" key="3">
    <source>
        <dbReference type="PROSITE" id="PS50109"/>
    </source>
</evidence>
<feature type="domain" description="Histidine kinase" evidence="3">
    <location>
        <begin position="1"/>
        <end position="106"/>
    </location>
</feature>
<evidence type="ECO:0000313" key="5">
    <source>
        <dbReference type="Proteomes" id="UP000005435"/>
    </source>
</evidence>
<dbReference type="GO" id="GO:0016301">
    <property type="term" value="F:kinase activity"/>
    <property type="evidence" value="ECO:0007669"/>
    <property type="project" value="UniProtKB-KW"/>
</dbReference>
<reference evidence="4 5" key="2">
    <citation type="journal article" date="2012" name="Stand. Genomic Sci.">
        <title>Complete Genome Sequence of Clostridium clariflavum DSM 19732.</title>
        <authorList>
            <person name="Izquierdo J.A."/>
            <person name="Goodwin L."/>
            <person name="Davenport K.W."/>
            <person name="Teshima H."/>
            <person name="Bruce D."/>
            <person name="Detter C."/>
            <person name="Tapia R."/>
            <person name="Han S."/>
            <person name="Land M."/>
            <person name="Hauser L."/>
            <person name="Jeffries C.D."/>
            <person name="Han J."/>
            <person name="Pitluck S."/>
            <person name="Nolan M."/>
            <person name="Chen A."/>
            <person name="Huntemann M."/>
            <person name="Mavromatis K."/>
            <person name="Mikhailova N."/>
            <person name="Liolios K."/>
            <person name="Woyke T."/>
            <person name="Lynd L.R."/>
        </authorList>
    </citation>
    <scope>NUCLEOTIDE SEQUENCE [LARGE SCALE GENOMIC DNA]</scope>
    <source>
        <strain evidence="5">DSM 19732 / NBRC 101661 / EBR45</strain>
    </source>
</reference>
<dbReference type="Gene3D" id="3.30.565.10">
    <property type="entry name" value="Histidine kinase-like ATPase, C-terminal domain"/>
    <property type="match status" value="1"/>
</dbReference>
<evidence type="ECO:0000256" key="1">
    <source>
        <dbReference type="ARBA" id="ARBA00022777"/>
    </source>
</evidence>
<dbReference type="HOGENOM" id="CLU_125323_0_0_9"/>
<name>G8LZR1_ACECE</name>
<gene>
    <name evidence="4" type="ordered locus">Clocl_1310</name>
</gene>
<dbReference type="InterPro" id="IPR003594">
    <property type="entry name" value="HATPase_dom"/>
</dbReference>
<dbReference type="GO" id="GO:0000160">
    <property type="term" value="P:phosphorelay signal transduction system"/>
    <property type="evidence" value="ECO:0007669"/>
    <property type="project" value="UniProtKB-KW"/>
</dbReference>
<keyword evidence="1 4" id="KW-0808">Transferase</keyword>
<dbReference type="eggNOG" id="COG4191">
    <property type="taxonomic scope" value="Bacteria"/>
</dbReference>
<organism evidence="4 5">
    <name type="scientific">Acetivibrio clariflavus (strain DSM 19732 / NBRC 101661 / EBR45)</name>
    <name type="common">Clostridium clariflavum</name>
    <dbReference type="NCBI Taxonomy" id="720554"/>
    <lineage>
        <taxon>Bacteria</taxon>
        <taxon>Bacillati</taxon>
        <taxon>Bacillota</taxon>
        <taxon>Clostridia</taxon>
        <taxon>Eubacteriales</taxon>
        <taxon>Oscillospiraceae</taxon>
        <taxon>Acetivibrio</taxon>
    </lineage>
</organism>
<dbReference type="AlphaFoldDB" id="G8LZR1"/>
<dbReference type="RefSeq" id="WP_014254576.1">
    <property type="nucleotide sequence ID" value="NC_016627.1"/>
</dbReference>
<keyword evidence="5" id="KW-1185">Reference proteome</keyword>
<dbReference type="InterPro" id="IPR036890">
    <property type="entry name" value="HATPase_C_sf"/>
</dbReference>
<evidence type="ECO:0000256" key="2">
    <source>
        <dbReference type="ARBA" id="ARBA00023012"/>
    </source>
</evidence>
<dbReference type="InterPro" id="IPR005467">
    <property type="entry name" value="His_kinase_dom"/>
</dbReference>
<dbReference type="SMART" id="SM00387">
    <property type="entry name" value="HATPase_c"/>
    <property type="match status" value="1"/>
</dbReference>
<sequence length="188" mass="20875">MKDLSLHLMDIVQNSISAKASKICVSLTADTQADILTMRIADNGEGIEESLLKNIASPFATTRKTRKVGMGISLLKASSNMAEGDIEIYSKKFEGTTVEATFKISHIDRLPLGDLAETMVTLIMANPDIEFELDLSNKKDCFSFRTVEVKEQLKDIPITQFEVLNWIREYINSGIKIIFGGVLNEIIS</sequence>
<dbReference type="OrthoDB" id="9797586at2"/>
<proteinExistence type="predicted"/>
<dbReference type="PROSITE" id="PS50109">
    <property type="entry name" value="HIS_KIN"/>
    <property type="match status" value="1"/>
</dbReference>
<dbReference type="SUPFAM" id="SSF55874">
    <property type="entry name" value="ATPase domain of HSP90 chaperone/DNA topoisomerase II/histidine kinase"/>
    <property type="match status" value="1"/>
</dbReference>
<reference evidence="5" key="1">
    <citation type="submission" date="2011-12" db="EMBL/GenBank/DDBJ databases">
        <title>Complete sequence of Clostridium clariflavum DSM 19732.</title>
        <authorList>
            <consortium name="US DOE Joint Genome Institute"/>
            <person name="Lucas S."/>
            <person name="Han J."/>
            <person name="Lapidus A."/>
            <person name="Cheng J.-F."/>
            <person name="Goodwin L."/>
            <person name="Pitluck S."/>
            <person name="Peters L."/>
            <person name="Teshima H."/>
            <person name="Detter J.C."/>
            <person name="Han C."/>
            <person name="Tapia R."/>
            <person name="Land M."/>
            <person name="Hauser L."/>
            <person name="Kyrpides N."/>
            <person name="Ivanova N."/>
            <person name="Pagani I."/>
            <person name="Kitzmiller T."/>
            <person name="Lynd L."/>
            <person name="Izquierdo J."/>
            <person name="Woyke T."/>
        </authorList>
    </citation>
    <scope>NUCLEOTIDE SEQUENCE [LARGE SCALE GENOMIC DNA]</scope>
    <source>
        <strain evidence="5">DSM 19732 / NBRC 101661 / EBR45</strain>
    </source>
</reference>
<keyword evidence="1 4" id="KW-0418">Kinase</keyword>
<keyword evidence="2" id="KW-0902">Two-component regulatory system</keyword>
<evidence type="ECO:0000313" key="4">
    <source>
        <dbReference type="EMBL" id="AEV67962.1"/>
    </source>
</evidence>